<keyword evidence="2" id="KW-1185">Reference proteome</keyword>
<gene>
    <name evidence="1" type="ORF">ALC57_18466</name>
</gene>
<sequence>MTLTRPRLSPISKLLAIPPNELATVLATTSSVSVARFRLIEVTIHVPLKGGLQMNIRVFLAIVENMKSNLYLRDEILGRFFSTSFEIGRLGSGFGSFLSILPLALGTMTSGTFFVDDDVSVLTSQGSLVTVLRFVLDDTVPKYLARPPLFLCTIGGLRNSELFATNTISFVFFIWQHKHNKKFQYYLLLRDLALGLVMVLAARSLSVRLDGPRLQYRGSATRFDNL</sequence>
<protein>
    <submittedName>
        <fullName evidence="1">Uncharacterized protein</fullName>
    </submittedName>
</protein>
<dbReference type="Proteomes" id="UP000078492">
    <property type="component" value="Unassembled WGS sequence"/>
</dbReference>
<evidence type="ECO:0000313" key="1">
    <source>
        <dbReference type="EMBL" id="KYN09404.1"/>
    </source>
</evidence>
<evidence type="ECO:0000313" key="2">
    <source>
        <dbReference type="Proteomes" id="UP000078492"/>
    </source>
</evidence>
<organism evidence="1 2">
    <name type="scientific">Trachymyrmex cornetzi</name>
    <dbReference type="NCBI Taxonomy" id="471704"/>
    <lineage>
        <taxon>Eukaryota</taxon>
        <taxon>Metazoa</taxon>
        <taxon>Ecdysozoa</taxon>
        <taxon>Arthropoda</taxon>
        <taxon>Hexapoda</taxon>
        <taxon>Insecta</taxon>
        <taxon>Pterygota</taxon>
        <taxon>Neoptera</taxon>
        <taxon>Endopterygota</taxon>
        <taxon>Hymenoptera</taxon>
        <taxon>Apocrita</taxon>
        <taxon>Aculeata</taxon>
        <taxon>Formicoidea</taxon>
        <taxon>Formicidae</taxon>
        <taxon>Myrmicinae</taxon>
        <taxon>Trachymyrmex</taxon>
    </lineage>
</organism>
<name>A0A151IS19_9HYME</name>
<accession>A0A151IS19</accession>
<proteinExistence type="predicted"/>
<dbReference type="AlphaFoldDB" id="A0A151IS19"/>
<reference evidence="1 2" key="1">
    <citation type="submission" date="2015-09" db="EMBL/GenBank/DDBJ databases">
        <title>Trachymyrmex cornetzi WGS genome.</title>
        <authorList>
            <person name="Nygaard S."/>
            <person name="Hu H."/>
            <person name="Boomsma J."/>
            <person name="Zhang G."/>
        </authorList>
    </citation>
    <scope>NUCLEOTIDE SEQUENCE [LARGE SCALE GENOMIC DNA]</scope>
    <source>
        <strain evidence="1">Tcor2-1</strain>
        <tissue evidence="1">Whole body</tissue>
    </source>
</reference>
<dbReference type="EMBL" id="KQ981112">
    <property type="protein sequence ID" value="KYN09404.1"/>
    <property type="molecule type" value="Genomic_DNA"/>
</dbReference>